<dbReference type="InterPro" id="IPR022018">
    <property type="entry name" value="GIT1_C"/>
</dbReference>
<accession>A0AAD5Y4G5</accession>
<feature type="region of interest" description="Disordered" evidence="2">
    <location>
        <begin position="273"/>
        <end position="374"/>
    </location>
</feature>
<dbReference type="PANTHER" id="PTHR21601:SF0">
    <property type="entry name" value="PROTEIN SPA2-RELATED"/>
    <property type="match status" value="1"/>
</dbReference>
<dbReference type="InterPro" id="IPR013724">
    <property type="entry name" value="GIT_SHD"/>
</dbReference>
<dbReference type="InterPro" id="IPR039892">
    <property type="entry name" value="Spa2/Sph1"/>
</dbReference>
<reference evidence="4" key="1">
    <citation type="submission" date="2020-05" db="EMBL/GenBank/DDBJ databases">
        <title>Phylogenomic resolution of chytrid fungi.</title>
        <authorList>
            <person name="Stajich J.E."/>
            <person name="Amses K."/>
            <person name="Simmons R."/>
            <person name="Seto K."/>
            <person name="Myers J."/>
            <person name="Bonds A."/>
            <person name="Quandt C.A."/>
            <person name="Barry K."/>
            <person name="Liu P."/>
            <person name="Grigoriev I."/>
            <person name="Longcore J.E."/>
            <person name="James T.Y."/>
        </authorList>
    </citation>
    <scope>NUCLEOTIDE SEQUENCE</scope>
    <source>
        <strain evidence="4">PLAUS21</strain>
    </source>
</reference>
<feature type="compositionally biased region" description="Basic and acidic residues" evidence="2">
    <location>
        <begin position="692"/>
        <end position="708"/>
    </location>
</feature>
<keyword evidence="1" id="KW-0677">Repeat</keyword>
<gene>
    <name evidence="4" type="primary">SPA2_1</name>
    <name evidence="4" type="ORF">HK103_002243</name>
</gene>
<feature type="compositionally biased region" description="Basic and acidic residues" evidence="2">
    <location>
        <begin position="613"/>
        <end position="627"/>
    </location>
</feature>
<feature type="region of interest" description="Disordered" evidence="2">
    <location>
        <begin position="586"/>
        <end position="641"/>
    </location>
</feature>
<dbReference type="Pfam" id="PF08518">
    <property type="entry name" value="GIT_SHD"/>
    <property type="match status" value="2"/>
</dbReference>
<dbReference type="GO" id="GO:0005078">
    <property type="term" value="F:MAP-kinase scaffold activity"/>
    <property type="evidence" value="ECO:0007669"/>
    <property type="project" value="TreeGrafter"/>
</dbReference>
<name>A0AAD5Y4G5_9FUNG</name>
<comment type="caution">
    <text evidence="4">The sequence shown here is derived from an EMBL/GenBank/DDBJ whole genome shotgun (WGS) entry which is preliminary data.</text>
</comment>
<feature type="domain" description="GIT Spa2 homology (SHD)" evidence="3">
    <location>
        <begin position="230"/>
        <end position="260"/>
    </location>
</feature>
<proteinExistence type="predicted"/>
<evidence type="ECO:0000256" key="1">
    <source>
        <dbReference type="ARBA" id="ARBA00022737"/>
    </source>
</evidence>
<dbReference type="AlphaFoldDB" id="A0AAD5Y4G5"/>
<evidence type="ECO:0000259" key="3">
    <source>
        <dbReference type="SMART" id="SM00555"/>
    </source>
</evidence>
<keyword evidence="5" id="KW-1185">Reference proteome</keyword>
<feature type="domain" description="GIT Spa2 homology (SHD)" evidence="3">
    <location>
        <begin position="181"/>
        <end position="211"/>
    </location>
</feature>
<dbReference type="EMBL" id="JADGKB010000177">
    <property type="protein sequence ID" value="KAJ3251564.1"/>
    <property type="molecule type" value="Genomic_DNA"/>
</dbReference>
<feature type="region of interest" description="Disordered" evidence="2">
    <location>
        <begin position="688"/>
        <end position="708"/>
    </location>
</feature>
<protein>
    <submittedName>
        <fullName evidence="4">Component of the polarisome</fullName>
    </submittedName>
</protein>
<evidence type="ECO:0000313" key="4">
    <source>
        <dbReference type="EMBL" id="KAJ3251564.1"/>
    </source>
</evidence>
<dbReference type="SMART" id="SM00555">
    <property type="entry name" value="GIT"/>
    <property type="match status" value="2"/>
</dbReference>
<dbReference type="InterPro" id="IPR056439">
    <property type="entry name" value="VBS_C3G9"/>
</dbReference>
<feature type="compositionally biased region" description="Basic and acidic residues" evidence="2">
    <location>
        <begin position="286"/>
        <end position="323"/>
    </location>
</feature>
<feature type="compositionally biased region" description="Polar residues" evidence="2">
    <location>
        <begin position="588"/>
        <end position="606"/>
    </location>
</feature>
<evidence type="ECO:0000256" key="2">
    <source>
        <dbReference type="SAM" id="MobiDB-lite"/>
    </source>
</evidence>
<dbReference type="Pfam" id="PF12205">
    <property type="entry name" value="GIT1_C"/>
    <property type="match status" value="1"/>
</dbReference>
<organism evidence="4 5">
    <name type="scientific">Boothiomyces macroporosus</name>
    <dbReference type="NCBI Taxonomy" id="261099"/>
    <lineage>
        <taxon>Eukaryota</taxon>
        <taxon>Fungi</taxon>
        <taxon>Fungi incertae sedis</taxon>
        <taxon>Chytridiomycota</taxon>
        <taxon>Chytridiomycota incertae sedis</taxon>
        <taxon>Chytridiomycetes</taxon>
        <taxon>Rhizophydiales</taxon>
        <taxon>Terramycetaceae</taxon>
        <taxon>Boothiomyces</taxon>
    </lineage>
</organism>
<dbReference type="Pfam" id="PF23742">
    <property type="entry name" value="VBS_C3G9"/>
    <property type="match status" value="1"/>
</dbReference>
<dbReference type="PANTHER" id="PTHR21601">
    <property type="entry name" value="SPA2 PROTEIN"/>
    <property type="match status" value="1"/>
</dbReference>
<dbReference type="Proteomes" id="UP001210925">
    <property type="component" value="Unassembled WGS sequence"/>
</dbReference>
<dbReference type="Gene3D" id="1.10.287.1490">
    <property type="match status" value="1"/>
</dbReference>
<feature type="region of interest" description="Disordered" evidence="2">
    <location>
        <begin position="101"/>
        <end position="139"/>
    </location>
</feature>
<sequence>MAKAWHKLSGQCKPWSGTITLTQSEPVVKDKKSRVKVAGSFESDLISVKHEIRLIFKLHDHDSIQKKLPIEFLDIDKETRDWGLRQIQGLAKELTRAQSVSSKRTSVLDRPTSPIRSSTLPRPAKSEMSPPVPAKDIIPDDSISVRDTTLRPIAEDAVAAKEEEYLESYFSQGYSMGPSSATSRINRLPPEQFLDVSMDVYDELNRRLNDSKDLPFLPIRTDLAPKRNQARQKMATLPENRFKELAAQLYFEIEKRFPNIASDFNARYGALDVEPPRPISSSPSPRETERVISGRRDNTERNSRPDRSERPPDRPVERSERTRNAAVASEPGARRRRDPSTENRRAPSQRARSRDPNTRIPSYRSDEGNNNAQNTEAMREEMAKIQSDYEFKIAMLEKKLKEAELSSQDLQNQMSTKNNDSRKYQTEISQLQQQNADLIEDYEKLKLDYGKMQKDYKALDSTNLELEQRLEKLQRDYDLLQEDFDREQQITKDLELRVRQQDDKYLKLQDDYDDQQRVLDNIRNDSAALVKDVQVLNQQIETSNSELDALKANKQLLAGELSKAENEVASLKKEVERLQEELKKKAQVRTSINAYQSPIRSASNSPAPLDKPMSPRKEQIVSPKREQITSPTQSDRTEKDDLATDLLSTFKKISKDLIDSTKNSNPVSVLGPMKSLLLTCKQITQDCEEKEDDPKVSNADKDDLADSKGKLSESLTHLMGIAKEHASGSAKYDTSAEIQSEIEYLTNCVADLLDLLKFVSKAPAPKPTNPVSSQRDTMRQSVAYTNEELPPFELPELKDYLQEQTDIIAHNIQDLLAAIKQNSPTDNVTKFINSIATCMDNIIYETQGTLDISPQMNQDAMADADDILAVLGDIRNELLDLNDMIIKTPNDRAIKQKVGTLSYEVAKVIV</sequence>
<evidence type="ECO:0000313" key="5">
    <source>
        <dbReference type="Proteomes" id="UP001210925"/>
    </source>
</evidence>